<accession>A0ABU3PTW3</accession>
<dbReference type="Pfam" id="PF16264">
    <property type="entry name" value="SatD"/>
    <property type="match status" value="1"/>
</dbReference>
<dbReference type="Proteomes" id="UP001268542">
    <property type="component" value="Unassembled WGS sequence"/>
</dbReference>
<proteinExistence type="predicted"/>
<reference evidence="1 2" key="1">
    <citation type="submission" date="2023-08" db="EMBL/GenBank/DDBJ databases">
        <title>Nocardioides seae sp. nov., a bacterium isolated from a soil.</title>
        <authorList>
            <person name="Wang X."/>
        </authorList>
    </citation>
    <scope>NUCLEOTIDE SEQUENCE [LARGE SCALE GENOMIC DNA]</scope>
    <source>
        <strain evidence="1 2">YZH12</strain>
    </source>
</reference>
<sequence length="219" mass="22799">MVVHAVIADLVGSRRVASRTAVQRALAPAFARVEALVPSVDGLAATVGDEFQGLYSSLADALAATQLLRLVLLPVVDTRYGIGAGERTVVDDTVTPPIQDGTAWWSARAAVDALGSGAGRRRRTWYDGRHAAPGAPDAALVNALLLTRDALTDRLGDRGPAVLLRLLEGATQQEIALAEGVSPSAVSQQVRRGVGAARDAHLLVRRAGSDATDDGVATR</sequence>
<dbReference type="InterPro" id="IPR013324">
    <property type="entry name" value="RNA_pol_sigma_r3/r4-like"/>
</dbReference>
<dbReference type="EMBL" id="JAVYII010000002">
    <property type="protein sequence ID" value="MDT9592287.1"/>
    <property type="molecule type" value="Genomic_DNA"/>
</dbReference>
<dbReference type="RefSeq" id="WP_315731661.1">
    <property type="nucleotide sequence ID" value="NZ_JAVYII010000002.1"/>
</dbReference>
<dbReference type="InterPro" id="IPR032580">
    <property type="entry name" value="SatD"/>
</dbReference>
<comment type="caution">
    <text evidence="1">The sequence shown here is derived from an EMBL/GenBank/DDBJ whole genome shotgun (WGS) entry which is preliminary data.</text>
</comment>
<evidence type="ECO:0000313" key="2">
    <source>
        <dbReference type="Proteomes" id="UP001268542"/>
    </source>
</evidence>
<keyword evidence="2" id="KW-1185">Reference proteome</keyword>
<name>A0ABU3PTW3_9ACTN</name>
<gene>
    <name evidence="1" type="ORF">RDV89_04370</name>
</gene>
<organism evidence="1 2">
    <name type="scientific">Nocardioides imazamoxiresistens</name>
    <dbReference type="NCBI Taxonomy" id="3231893"/>
    <lineage>
        <taxon>Bacteria</taxon>
        <taxon>Bacillati</taxon>
        <taxon>Actinomycetota</taxon>
        <taxon>Actinomycetes</taxon>
        <taxon>Propionibacteriales</taxon>
        <taxon>Nocardioidaceae</taxon>
        <taxon>Nocardioides</taxon>
    </lineage>
</organism>
<dbReference type="SUPFAM" id="SSF88659">
    <property type="entry name" value="Sigma3 and sigma4 domains of RNA polymerase sigma factors"/>
    <property type="match status" value="1"/>
</dbReference>
<protein>
    <submittedName>
        <fullName evidence="1">SatD family protein</fullName>
    </submittedName>
</protein>
<evidence type="ECO:0000313" key="1">
    <source>
        <dbReference type="EMBL" id="MDT9592287.1"/>
    </source>
</evidence>